<evidence type="ECO:0000259" key="2">
    <source>
        <dbReference type="Pfam" id="PF02214"/>
    </source>
</evidence>
<feature type="domain" description="Potassium channel tetramerisation-type BTB" evidence="2">
    <location>
        <begin position="106"/>
        <end position="181"/>
    </location>
</feature>
<evidence type="ECO:0000313" key="3">
    <source>
        <dbReference type="EMBL" id="PNW71774.1"/>
    </source>
</evidence>
<dbReference type="SUPFAM" id="SSF54695">
    <property type="entry name" value="POZ domain"/>
    <property type="match status" value="1"/>
</dbReference>
<evidence type="ECO:0000313" key="4">
    <source>
        <dbReference type="Proteomes" id="UP000006906"/>
    </source>
</evidence>
<sequence length="528" mass="52693">MDGTPKSAAANGTAPASGAAPPATSSIFGPAAAAAGPSSEATSAAAAATAADDLALQFAKLTEAVDAKMKALAERERSMAAAAVRLSAANERMSSVLGQSGASDVIRLNVGGTALATSRRTLTLVPDSLLATMFSGGWDDHLTRDPTGAVFLDYDPHLFAALVNWLRGCDLAGPEAPLAEVRVEQDRQEQLLVLVDFLQLQRHVPCRFTEIFSPTLSSPYIALSDSTGGSSSGSSTTTACGYQTVARRTGGGGGSGAYAVAAAAHSHFDTHVEVVLEVERFGAGRAVGAAGAGVAAGAAAPAAGLGADGGANRAAAGAGPGGQGPQQPGGGSGADEGRANQPMFVGVMCRGQLAGLDQSKRNTNATWESTCHGWWTHRRSGSKVQGGRTRLLGHTPLWVEGDTLVLSLDAARRSDPAGAQAVPATAAASTSTSAETAPSGAGAGGGAAGQLGGGAGGAAGQLGGGGSVELSLTNCRTQETLRLRFSPDALGGASEEQWVVMVGMAGVGDCVRIASARRVGMRPLRPQD</sequence>
<feature type="region of interest" description="Disordered" evidence="1">
    <location>
        <begin position="311"/>
        <end position="339"/>
    </location>
</feature>
<dbReference type="PANTHER" id="PTHR14499:SF136">
    <property type="entry name" value="GH08630P"/>
    <property type="match status" value="1"/>
</dbReference>
<keyword evidence="4" id="KW-1185">Reference proteome</keyword>
<feature type="compositionally biased region" description="Low complexity" evidence="1">
    <location>
        <begin position="7"/>
        <end position="32"/>
    </location>
</feature>
<dbReference type="InParanoid" id="A0A2K3CU14"/>
<dbReference type="GO" id="GO:0051260">
    <property type="term" value="P:protein homooligomerization"/>
    <property type="evidence" value="ECO:0007669"/>
    <property type="project" value="InterPro"/>
</dbReference>
<dbReference type="Gene3D" id="3.30.710.10">
    <property type="entry name" value="Potassium Channel Kv1.1, Chain A"/>
    <property type="match status" value="1"/>
</dbReference>
<dbReference type="InterPro" id="IPR011333">
    <property type="entry name" value="SKP1/BTB/POZ_sf"/>
</dbReference>
<dbReference type="PANTHER" id="PTHR14499">
    <property type="entry name" value="POTASSIUM CHANNEL TETRAMERIZATION DOMAIN-CONTAINING"/>
    <property type="match status" value="1"/>
</dbReference>
<protein>
    <recommendedName>
        <fullName evidence="2">Potassium channel tetramerisation-type BTB domain-containing protein</fullName>
    </recommendedName>
</protein>
<dbReference type="EMBL" id="CM008977">
    <property type="protein sequence ID" value="PNW71774.1"/>
    <property type="molecule type" value="Genomic_DNA"/>
</dbReference>
<evidence type="ECO:0000256" key="1">
    <source>
        <dbReference type="SAM" id="MobiDB-lite"/>
    </source>
</evidence>
<dbReference type="Pfam" id="PF02214">
    <property type="entry name" value="BTB_2"/>
    <property type="match status" value="1"/>
</dbReference>
<accession>A0A2K3CU14</accession>
<reference evidence="3 4" key="1">
    <citation type="journal article" date="2007" name="Science">
        <title>The Chlamydomonas genome reveals the evolution of key animal and plant functions.</title>
        <authorList>
            <person name="Merchant S.S."/>
            <person name="Prochnik S.E."/>
            <person name="Vallon O."/>
            <person name="Harris E.H."/>
            <person name="Karpowicz S.J."/>
            <person name="Witman G.B."/>
            <person name="Terry A."/>
            <person name="Salamov A."/>
            <person name="Fritz-Laylin L.K."/>
            <person name="Marechal-Drouard L."/>
            <person name="Marshall W.F."/>
            <person name="Qu L.H."/>
            <person name="Nelson D.R."/>
            <person name="Sanderfoot A.A."/>
            <person name="Spalding M.H."/>
            <person name="Kapitonov V.V."/>
            <person name="Ren Q."/>
            <person name="Ferris P."/>
            <person name="Lindquist E."/>
            <person name="Shapiro H."/>
            <person name="Lucas S.M."/>
            <person name="Grimwood J."/>
            <person name="Schmutz J."/>
            <person name="Cardol P."/>
            <person name="Cerutti H."/>
            <person name="Chanfreau G."/>
            <person name="Chen C.L."/>
            <person name="Cognat V."/>
            <person name="Croft M.T."/>
            <person name="Dent R."/>
            <person name="Dutcher S."/>
            <person name="Fernandez E."/>
            <person name="Fukuzawa H."/>
            <person name="Gonzalez-Ballester D."/>
            <person name="Gonzalez-Halphen D."/>
            <person name="Hallmann A."/>
            <person name="Hanikenne M."/>
            <person name="Hippler M."/>
            <person name="Inwood W."/>
            <person name="Jabbari K."/>
            <person name="Kalanon M."/>
            <person name="Kuras R."/>
            <person name="Lefebvre P.A."/>
            <person name="Lemaire S.D."/>
            <person name="Lobanov A.V."/>
            <person name="Lohr M."/>
            <person name="Manuell A."/>
            <person name="Meier I."/>
            <person name="Mets L."/>
            <person name="Mittag M."/>
            <person name="Mittelmeier T."/>
            <person name="Moroney J.V."/>
            <person name="Moseley J."/>
            <person name="Napoli C."/>
            <person name="Nedelcu A.M."/>
            <person name="Niyogi K."/>
            <person name="Novoselov S.V."/>
            <person name="Paulsen I.T."/>
            <person name="Pazour G."/>
            <person name="Purton S."/>
            <person name="Ral J.P."/>
            <person name="Riano-Pachon D.M."/>
            <person name="Riekhof W."/>
            <person name="Rymarquis L."/>
            <person name="Schroda M."/>
            <person name="Stern D."/>
            <person name="Umen J."/>
            <person name="Willows R."/>
            <person name="Wilson N."/>
            <person name="Zimmer S.L."/>
            <person name="Allmer J."/>
            <person name="Balk J."/>
            <person name="Bisova K."/>
            <person name="Chen C.J."/>
            <person name="Elias M."/>
            <person name="Gendler K."/>
            <person name="Hauser C."/>
            <person name="Lamb M.R."/>
            <person name="Ledford H."/>
            <person name="Long J.C."/>
            <person name="Minagawa J."/>
            <person name="Page M.D."/>
            <person name="Pan J."/>
            <person name="Pootakham W."/>
            <person name="Roje S."/>
            <person name="Rose A."/>
            <person name="Stahlberg E."/>
            <person name="Terauchi A.M."/>
            <person name="Yang P."/>
            <person name="Ball S."/>
            <person name="Bowler C."/>
            <person name="Dieckmann C.L."/>
            <person name="Gladyshev V.N."/>
            <person name="Green P."/>
            <person name="Jorgensen R."/>
            <person name="Mayfield S."/>
            <person name="Mueller-Roeber B."/>
            <person name="Rajamani S."/>
            <person name="Sayre R.T."/>
            <person name="Brokstein P."/>
            <person name="Dubchak I."/>
            <person name="Goodstein D."/>
            <person name="Hornick L."/>
            <person name="Huang Y.W."/>
            <person name="Jhaveri J."/>
            <person name="Luo Y."/>
            <person name="Martinez D."/>
            <person name="Ngau W.C."/>
            <person name="Otillar B."/>
            <person name="Poliakov A."/>
            <person name="Porter A."/>
            <person name="Szajkowski L."/>
            <person name="Werner G."/>
            <person name="Zhou K."/>
            <person name="Grigoriev I.V."/>
            <person name="Rokhsar D.S."/>
            <person name="Grossman A.R."/>
        </authorList>
    </citation>
    <scope>NUCLEOTIDE SEQUENCE [LARGE SCALE GENOMIC DNA]</scope>
    <source>
        <strain evidence="4">CC-503</strain>
    </source>
</reference>
<dbReference type="InterPro" id="IPR003131">
    <property type="entry name" value="T1-type_BTB"/>
</dbReference>
<dbReference type="Proteomes" id="UP000006906">
    <property type="component" value="Chromosome 16"/>
</dbReference>
<feature type="region of interest" description="Disordered" evidence="1">
    <location>
        <begin position="417"/>
        <end position="447"/>
    </location>
</feature>
<dbReference type="RefSeq" id="XP_042915741.1">
    <property type="nucleotide sequence ID" value="XM_043071392.1"/>
</dbReference>
<feature type="region of interest" description="Disordered" evidence="1">
    <location>
        <begin position="1"/>
        <end position="32"/>
    </location>
</feature>
<dbReference type="OMA" id="PLWELAV"/>
<name>A0A2K3CU14_CHLRE</name>
<feature type="compositionally biased region" description="Low complexity" evidence="1">
    <location>
        <begin position="417"/>
        <end position="440"/>
    </location>
</feature>
<proteinExistence type="predicted"/>
<dbReference type="AlphaFoldDB" id="A0A2K3CU14"/>
<dbReference type="Gramene" id="PNW71774">
    <property type="protein sequence ID" value="PNW71774"/>
    <property type="gene ID" value="CHLRE_16g679876v5"/>
</dbReference>
<dbReference type="KEGG" id="cre:CHLRE_16g679876v5"/>
<feature type="compositionally biased region" description="Gly residues" evidence="1">
    <location>
        <begin position="318"/>
        <end position="334"/>
    </location>
</feature>
<dbReference type="OrthoDB" id="542697at2759"/>
<dbReference type="GeneID" id="5724820"/>
<gene>
    <name evidence="3" type="ORF">CHLRE_16g679876v5</name>
</gene>
<organism evidence="3 4">
    <name type="scientific">Chlamydomonas reinhardtii</name>
    <name type="common">Chlamydomonas smithii</name>
    <dbReference type="NCBI Taxonomy" id="3055"/>
    <lineage>
        <taxon>Eukaryota</taxon>
        <taxon>Viridiplantae</taxon>
        <taxon>Chlorophyta</taxon>
        <taxon>core chlorophytes</taxon>
        <taxon>Chlorophyceae</taxon>
        <taxon>CS clade</taxon>
        <taxon>Chlamydomonadales</taxon>
        <taxon>Chlamydomonadaceae</taxon>
        <taxon>Chlamydomonas</taxon>
    </lineage>
</organism>